<keyword evidence="3" id="KW-1185">Reference proteome</keyword>
<accession>A0ABV0QZ01</accession>
<protein>
    <submittedName>
        <fullName evidence="2">Uncharacterized protein</fullName>
    </submittedName>
</protein>
<evidence type="ECO:0000313" key="2">
    <source>
        <dbReference type="EMBL" id="MEQ2201085.1"/>
    </source>
</evidence>
<comment type="caution">
    <text evidence="2">The sequence shown here is derived from an EMBL/GenBank/DDBJ whole genome shotgun (WGS) entry which is preliminary data.</text>
</comment>
<evidence type="ECO:0000256" key="1">
    <source>
        <dbReference type="SAM" id="MobiDB-lite"/>
    </source>
</evidence>
<gene>
    <name evidence="2" type="ORF">XENOCAPTIV_007334</name>
</gene>
<evidence type="ECO:0000313" key="3">
    <source>
        <dbReference type="Proteomes" id="UP001434883"/>
    </source>
</evidence>
<feature type="compositionally biased region" description="Basic and acidic residues" evidence="1">
    <location>
        <begin position="91"/>
        <end position="104"/>
    </location>
</feature>
<name>A0ABV0QZ01_9TELE</name>
<dbReference type="Proteomes" id="UP001434883">
    <property type="component" value="Unassembled WGS sequence"/>
</dbReference>
<reference evidence="2 3" key="1">
    <citation type="submission" date="2021-06" db="EMBL/GenBank/DDBJ databases">
        <authorList>
            <person name="Palmer J.M."/>
        </authorList>
    </citation>
    <scope>NUCLEOTIDE SEQUENCE [LARGE SCALE GENOMIC DNA]</scope>
    <source>
        <strain evidence="2 3">XC_2019</strain>
        <tissue evidence="2">Muscle</tissue>
    </source>
</reference>
<sequence>MISVWTRRTANFPVSLCGMLQMFLQEVDSGAGSQTDDSVCSVKGQETPSDHSRNVFLKVLNSFPHIWDLFLPVLDNPVMEKQKAPFAPLHRHSEADVEKLSTGR</sequence>
<feature type="region of interest" description="Disordered" evidence="1">
    <location>
        <begin position="85"/>
        <end position="104"/>
    </location>
</feature>
<dbReference type="EMBL" id="JAHRIN010027038">
    <property type="protein sequence ID" value="MEQ2201085.1"/>
    <property type="molecule type" value="Genomic_DNA"/>
</dbReference>
<proteinExistence type="predicted"/>
<organism evidence="2 3">
    <name type="scientific">Xenoophorus captivus</name>
    <dbReference type="NCBI Taxonomy" id="1517983"/>
    <lineage>
        <taxon>Eukaryota</taxon>
        <taxon>Metazoa</taxon>
        <taxon>Chordata</taxon>
        <taxon>Craniata</taxon>
        <taxon>Vertebrata</taxon>
        <taxon>Euteleostomi</taxon>
        <taxon>Actinopterygii</taxon>
        <taxon>Neopterygii</taxon>
        <taxon>Teleostei</taxon>
        <taxon>Neoteleostei</taxon>
        <taxon>Acanthomorphata</taxon>
        <taxon>Ovalentaria</taxon>
        <taxon>Atherinomorphae</taxon>
        <taxon>Cyprinodontiformes</taxon>
        <taxon>Goodeidae</taxon>
        <taxon>Xenoophorus</taxon>
    </lineage>
</organism>